<feature type="compositionally biased region" description="Pro residues" evidence="1">
    <location>
        <begin position="341"/>
        <end position="350"/>
    </location>
</feature>
<feature type="region of interest" description="Disordered" evidence="1">
    <location>
        <begin position="290"/>
        <end position="350"/>
    </location>
</feature>
<feature type="compositionally biased region" description="Low complexity" evidence="1">
    <location>
        <begin position="290"/>
        <end position="301"/>
    </location>
</feature>
<evidence type="ECO:0000313" key="3">
    <source>
        <dbReference type="Proteomes" id="UP000269721"/>
    </source>
</evidence>
<accession>A0A4P9W004</accession>
<protein>
    <submittedName>
        <fullName evidence="2">Uncharacterized protein</fullName>
    </submittedName>
</protein>
<name>A0A4P9W004_9FUNG</name>
<dbReference type="AlphaFoldDB" id="A0A4P9W004"/>
<organism evidence="2 3">
    <name type="scientific">Blyttiomyces helicus</name>
    <dbReference type="NCBI Taxonomy" id="388810"/>
    <lineage>
        <taxon>Eukaryota</taxon>
        <taxon>Fungi</taxon>
        <taxon>Fungi incertae sedis</taxon>
        <taxon>Chytridiomycota</taxon>
        <taxon>Chytridiomycota incertae sedis</taxon>
        <taxon>Chytridiomycetes</taxon>
        <taxon>Chytridiomycetes incertae sedis</taxon>
        <taxon>Blyttiomyces</taxon>
    </lineage>
</organism>
<keyword evidence="3" id="KW-1185">Reference proteome</keyword>
<sequence>MIDDLSWGRDPFIYFLCSERLGRPAPINSVLDLPPLSRTSCAAHARRDVSLHAFYRSPLSQGPVSKAPPSARRPPPIGGHSFICKLPRASDLSNEAHPRNSAEGGCFNSEFRAGHKSVDFWGERQCSSPSRTSPSPCLGPGSLSPSGLRHPQPTVSVPSFSPPPASQLLMLPHVVSPRGGKPRPRWSTALVLSSPRFRFAFLCLLFVAFCYWASSYVEGDFSRHGVNVPAPAPPPALPKLPEVPVENEDILVLADADAAPMSAPAPELKDIEVEHVVKEIEVKPEVEPVKTVSPPVSTPVPNVQQIAVKPMEKELPKVGPPLRESRTKGEGSILGTLPAAVTPPPSSASR</sequence>
<gene>
    <name evidence="2" type="ORF">BDK51DRAFT_39870</name>
</gene>
<dbReference type="EMBL" id="ML000609">
    <property type="protein sequence ID" value="RKO83998.1"/>
    <property type="molecule type" value="Genomic_DNA"/>
</dbReference>
<proteinExistence type="predicted"/>
<evidence type="ECO:0000313" key="2">
    <source>
        <dbReference type="EMBL" id="RKO83998.1"/>
    </source>
</evidence>
<dbReference type="Proteomes" id="UP000269721">
    <property type="component" value="Unassembled WGS sequence"/>
</dbReference>
<reference evidence="3" key="1">
    <citation type="journal article" date="2018" name="Nat. Microbiol.">
        <title>Leveraging single-cell genomics to expand the fungal tree of life.</title>
        <authorList>
            <person name="Ahrendt S.R."/>
            <person name="Quandt C.A."/>
            <person name="Ciobanu D."/>
            <person name="Clum A."/>
            <person name="Salamov A."/>
            <person name="Andreopoulos B."/>
            <person name="Cheng J.F."/>
            <person name="Woyke T."/>
            <person name="Pelin A."/>
            <person name="Henrissat B."/>
            <person name="Reynolds N.K."/>
            <person name="Benny G.L."/>
            <person name="Smith M.E."/>
            <person name="James T.Y."/>
            <person name="Grigoriev I.V."/>
        </authorList>
    </citation>
    <scope>NUCLEOTIDE SEQUENCE [LARGE SCALE GENOMIC DNA]</scope>
</reference>
<evidence type="ECO:0000256" key="1">
    <source>
        <dbReference type="SAM" id="MobiDB-lite"/>
    </source>
</evidence>
<feature type="compositionally biased region" description="Low complexity" evidence="1">
    <location>
        <begin position="127"/>
        <end position="159"/>
    </location>
</feature>
<feature type="region of interest" description="Disordered" evidence="1">
    <location>
        <begin position="124"/>
        <end position="161"/>
    </location>
</feature>